<dbReference type="OrthoDB" id="9785015at2"/>
<dbReference type="PANTHER" id="PTHR30632:SF0">
    <property type="entry name" value="SULFATE-BINDING PROTEIN"/>
    <property type="match status" value="1"/>
</dbReference>
<feature type="binding site" evidence="5">
    <location>
        <position position="157"/>
    </location>
    <ligand>
        <name>molybdate</name>
        <dbReference type="ChEBI" id="CHEBI:36264"/>
    </ligand>
</feature>
<comment type="caution">
    <text evidence="7">The sequence shown here is derived from an EMBL/GenBank/DDBJ whole genome shotgun (WGS) entry which is preliminary data.</text>
</comment>
<protein>
    <submittedName>
        <fullName evidence="7">Molybdenum ABC transporter, periplasmic molybdate-binding protein</fullName>
    </submittedName>
</protein>
<dbReference type="GO" id="GO:0046872">
    <property type="term" value="F:metal ion binding"/>
    <property type="evidence" value="ECO:0007669"/>
    <property type="project" value="UniProtKB-KW"/>
</dbReference>
<evidence type="ECO:0000256" key="5">
    <source>
        <dbReference type="PIRSR" id="PIRSR004846-1"/>
    </source>
</evidence>
<comment type="similarity">
    <text evidence="1">Belongs to the bacterial solute-binding protein ModA family.</text>
</comment>
<evidence type="ECO:0000256" key="3">
    <source>
        <dbReference type="ARBA" id="ARBA00022723"/>
    </source>
</evidence>
<feature type="chain" id="PRO_5039659874" evidence="6">
    <location>
        <begin position="25"/>
        <end position="267"/>
    </location>
</feature>
<dbReference type="InterPro" id="IPR005950">
    <property type="entry name" value="ModA"/>
</dbReference>
<dbReference type="FunFam" id="3.40.190.10:FF:000035">
    <property type="entry name" value="Molybdate ABC transporter substrate-binding protein"/>
    <property type="match status" value="1"/>
</dbReference>
<dbReference type="NCBIfam" id="TIGR01256">
    <property type="entry name" value="modA"/>
    <property type="match status" value="1"/>
</dbReference>
<feature type="signal peptide" evidence="6">
    <location>
        <begin position="1"/>
        <end position="24"/>
    </location>
</feature>
<dbReference type="GO" id="GO:1901359">
    <property type="term" value="F:tungstate binding"/>
    <property type="evidence" value="ECO:0007669"/>
    <property type="project" value="UniProtKB-ARBA"/>
</dbReference>
<keyword evidence="2 5" id="KW-0500">Molybdenum</keyword>
<dbReference type="CDD" id="cd13537">
    <property type="entry name" value="PBP2_YvgL_like"/>
    <property type="match status" value="1"/>
</dbReference>
<evidence type="ECO:0000256" key="2">
    <source>
        <dbReference type="ARBA" id="ARBA00022505"/>
    </source>
</evidence>
<keyword evidence="3 5" id="KW-0479">Metal-binding</keyword>
<dbReference type="Pfam" id="PF13531">
    <property type="entry name" value="SBP_bac_11"/>
    <property type="match status" value="1"/>
</dbReference>
<dbReference type="PROSITE" id="PS51257">
    <property type="entry name" value="PROKAR_LIPOPROTEIN"/>
    <property type="match status" value="1"/>
</dbReference>
<sequence precursor="true">MKKRLLLFLMAALLILAAITTGCSGEKPATPATPPEKVELNVSAAVSLKDALAEIQKNYETKNVNVKLVYNLGASGALQKQIEQGAPADIFISAAPKQMNDLEEKNLVNKATRKNLVENKLVVIVPTASTLNITKYEDLTKDDVQKVSIGETGSVPAGQYAQEVLKKLGIWDKIQSKAVLAKDVRTVLTYVETGNVEAGIVYKTDAASSDKVKIAATAPEGSHQPILYPAAVLSGTKQEKAAADFLAYLSTPECKAIFEKYGFTMSK</sequence>
<dbReference type="InterPro" id="IPR050682">
    <property type="entry name" value="ModA/WtpA"/>
</dbReference>
<dbReference type="Proteomes" id="UP000004324">
    <property type="component" value="Unassembled WGS sequence"/>
</dbReference>
<keyword evidence="4 6" id="KW-0732">Signal</keyword>
<feature type="binding site" evidence="5">
    <location>
        <position position="75"/>
    </location>
    <ligand>
        <name>molybdate</name>
        <dbReference type="ChEBI" id="CHEBI:36264"/>
    </ligand>
</feature>
<feature type="binding site" evidence="5">
    <location>
        <position position="47"/>
    </location>
    <ligand>
        <name>molybdate</name>
        <dbReference type="ChEBI" id="CHEBI:36264"/>
    </ligand>
</feature>
<dbReference type="GO" id="GO:0030973">
    <property type="term" value="F:molybdate ion binding"/>
    <property type="evidence" value="ECO:0007669"/>
    <property type="project" value="UniProtKB-ARBA"/>
</dbReference>
<reference evidence="7 8" key="1">
    <citation type="journal article" date="2012" name="J. Bacteriol.">
        <title>Draft Genome Sequences for Two Metal-Reducing Pelosinus fermentans Strains Isolated from a Cr(VI)-Contaminated Site and for Type Strain R7.</title>
        <authorList>
            <person name="Brown S.D."/>
            <person name="Podar M."/>
            <person name="Klingeman D.M."/>
            <person name="Johnson C.M."/>
            <person name="Yang Z.K."/>
            <person name="Utturkar S.M."/>
            <person name="Land M.L."/>
            <person name="Mosher J.J."/>
            <person name="Hurt R.A.Jr."/>
            <person name="Phelps T.J."/>
            <person name="Palumbo A.V."/>
            <person name="Arkin A.P."/>
            <person name="Hazen T.C."/>
            <person name="Elias D.A."/>
        </authorList>
    </citation>
    <scope>NUCLEOTIDE SEQUENCE [LARGE SCALE GENOMIC DNA]</scope>
    <source>
        <strain evidence="7 8">B4</strain>
    </source>
</reference>
<accession>I9LI15</accession>
<dbReference type="PANTHER" id="PTHR30632">
    <property type="entry name" value="MOLYBDATE-BINDING PERIPLASMIC PROTEIN"/>
    <property type="match status" value="1"/>
</dbReference>
<dbReference type="InterPro" id="IPR041879">
    <property type="entry name" value="YvgL-like_PBP2"/>
</dbReference>
<evidence type="ECO:0000313" key="7">
    <source>
        <dbReference type="EMBL" id="EIW20031.1"/>
    </source>
</evidence>
<gene>
    <name evidence="7" type="ORF">FB4_2463</name>
</gene>
<dbReference type="PIRSF" id="PIRSF004846">
    <property type="entry name" value="ModA"/>
    <property type="match status" value="1"/>
</dbReference>
<evidence type="ECO:0000256" key="1">
    <source>
        <dbReference type="ARBA" id="ARBA00009175"/>
    </source>
</evidence>
<dbReference type="GO" id="GO:0015689">
    <property type="term" value="P:molybdate ion transport"/>
    <property type="evidence" value="ECO:0007669"/>
    <property type="project" value="InterPro"/>
</dbReference>
<dbReference type="EMBL" id="AKVJ01000010">
    <property type="protein sequence ID" value="EIW20031.1"/>
    <property type="molecule type" value="Genomic_DNA"/>
</dbReference>
<dbReference type="SUPFAM" id="SSF53850">
    <property type="entry name" value="Periplasmic binding protein-like II"/>
    <property type="match status" value="1"/>
</dbReference>
<keyword evidence="8" id="KW-1185">Reference proteome</keyword>
<dbReference type="Gene3D" id="3.40.190.10">
    <property type="entry name" value="Periplasmic binding protein-like II"/>
    <property type="match status" value="2"/>
</dbReference>
<name>I9LI15_9FIRM</name>
<evidence type="ECO:0000256" key="6">
    <source>
        <dbReference type="SAM" id="SignalP"/>
    </source>
</evidence>
<proteinExistence type="inferred from homology"/>
<evidence type="ECO:0000313" key="8">
    <source>
        <dbReference type="Proteomes" id="UP000004324"/>
    </source>
</evidence>
<feature type="binding site" evidence="5">
    <location>
        <position position="184"/>
    </location>
    <ligand>
        <name>molybdate</name>
        <dbReference type="ChEBI" id="CHEBI:36264"/>
    </ligand>
</feature>
<dbReference type="PATRIC" id="fig|1149862.3.peg.747"/>
<organism evidence="7 8">
    <name type="scientific">Pelosinus fermentans B4</name>
    <dbReference type="NCBI Taxonomy" id="1149862"/>
    <lineage>
        <taxon>Bacteria</taxon>
        <taxon>Bacillati</taxon>
        <taxon>Bacillota</taxon>
        <taxon>Negativicutes</taxon>
        <taxon>Selenomonadales</taxon>
        <taxon>Sporomusaceae</taxon>
        <taxon>Pelosinus</taxon>
    </lineage>
</organism>
<dbReference type="RefSeq" id="WP_007931469.1">
    <property type="nucleotide sequence ID" value="NZ_AKVJ01000010.1"/>
</dbReference>
<feature type="binding site" evidence="5">
    <location>
        <position position="202"/>
    </location>
    <ligand>
        <name>molybdate</name>
        <dbReference type="ChEBI" id="CHEBI:36264"/>
    </ligand>
</feature>
<evidence type="ECO:0000256" key="4">
    <source>
        <dbReference type="ARBA" id="ARBA00022729"/>
    </source>
</evidence>
<dbReference type="AlphaFoldDB" id="I9LI15"/>